<dbReference type="Pfam" id="PF00106">
    <property type="entry name" value="adh_short"/>
    <property type="match status" value="1"/>
</dbReference>
<accession>A0A1X9NDZ5</accession>
<dbReference type="CDD" id="cd05325">
    <property type="entry name" value="carb_red_sniffer_like_SDR_c"/>
    <property type="match status" value="1"/>
</dbReference>
<dbReference type="KEGG" id="osg:BST96_01670"/>
<gene>
    <name evidence="1" type="ORF">BST96_01670</name>
</gene>
<evidence type="ECO:0000313" key="1">
    <source>
        <dbReference type="EMBL" id="ARN76260.1"/>
    </source>
</evidence>
<dbReference type="InterPro" id="IPR052184">
    <property type="entry name" value="SDR_enzymes"/>
</dbReference>
<name>A0A1X9NDZ5_9GAMM</name>
<dbReference type="PANTHER" id="PTHR45458">
    <property type="entry name" value="SHORT-CHAIN DEHYDROGENASE/REDUCTASE SDR"/>
    <property type="match status" value="1"/>
</dbReference>
<evidence type="ECO:0008006" key="3">
    <source>
        <dbReference type="Google" id="ProtNLM"/>
    </source>
</evidence>
<dbReference type="PANTHER" id="PTHR45458:SF1">
    <property type="entry name" value="SHORT CHAIN DEHYDROGENASE"/>
    <property type="match status" value="1"/>
</dbReference>
<evidence type="ECO:0000313" key="2">
    <source>
        <dbReference type="Proteomes" id="UP000193450"/>
    </source>
</evidence>
<keyword evidence="2" id="KW-1185">Reference proteome</keyword>
<dbReference type="Proteomes" id="UP000193450">
    <property type="component" value="Chromosome"/>
</dbReference>
<organism evidence="1 2">
    <name type="scientific">Oceanicoccus sagamiensis</name>
    <dbReference type="NCBI Taxonomy" id="716816"/>
    <lineage>
        <taxon>Bacteria</taxon>
        <taxon>Pseudomonadati</taxon>
        <taxon>Pseudomonadota</taxon>
        <taxon>Gammaproteobacteria</taxon>
        <taxon>Cellvibrionales</taxon>
        <taxon>Spongiibacteraceae</taxon>
        <taxon>Oceanicoccus</taxon>
    </lineage>
</organism>
<dbReference type="STRING" id="716816.BST96_01670"/>
<dbReference type="SUPFAM" id="SSF51735">
    <property type="entry name" value="NAD(P)-binding Rossmann-fold domains"/>
    <property type="match status" value="1"/>
</dbReference>
<dbReference type="EMBL" id="CP019343">
    <property type="protein sequence ID" value="ARN76260.1"/>
    <property type="molecule type" value="Genomic_DNA"/>
</dbReference>
<dbReference type="GO" id="GO:0016616">
    <property type="term" value="F:oxidoreductase activity, acting on the CH-OH group of donors, NAD or NADP as acceptor"/>
    <property type="evidence" value="ECO:0007669"/>
    <property type="project" value="TreeGrafter"/>
</dbReference>
<dbReference type="InterPro" id="IPR036291">
    <property type="entry name" value="NAD(P)-bd_dom_sf"/>
</dbReference>
<dbReference type="InterPro" id="IPR002347">
    <property type="entry name" value="SDR_fam"/>
</dbReference>
<protein>
    <recommendedName>
        <fullName evidence="3">Short-chain dehydrogenase</fullName>
    </recommendedName>
</protein>
<sequence length="236" mass="25098">MPTVLVTGSNRGIGLELVKQFAANGWNVIGTARKPAKAKALNALAADNDNVAVVQLDVTNADSIAAMAKTLEGQPIDVLLNNAGVYGNKEKQNFDTLDADEFNFVINVNALGPMKVSQALLPNIRAGQQKKILAMGSGLGSMAIGGRRGGSYWYKMSKSALHMGMLAMRSELKDEGIIVQLIAPGIVQTDLLRASTDKDMGIPAAASVEGLLRVVDSITMKTRNKMINYNGATLPW</sequence>
<dbReference type="Gene3D" id="3.40.50.720">
    <property type="entry name" value="NAD(P)-binding Rossmann-like Domain"/>
    <property type="match status" value="1"/>
</dbReference>
<proteinExistence type="predicted"/>
<dbReference type="AlphaFoldDB" id="A0A1X9NDZ5"/>
<dbReference type="PRINTS" id="PR00081">
    <property type="entry name" value="GDHRDH"/>
</dbReference>
<reference evidence="1 2" key="1">
    <citation type="submission" date="2016-11" db="EMBL/GenBank/DDBJ databases">
        <title>Trade-off between light-utilization and light-protection in marine flavobacteria.</title>
        <authorList>
            <person name="Kumagai Y."/>
        </authorList>
    </citation>
    <scope>NUCLEOTIDE SEQUENCE [LARGE SCALE GENOMIC DNA]</scope>
    <source>
        <strain evidence="1 2">NBRC 107125</strain>
    </source>
</reference>